<feature type="domain" description="Ndc10" evidence="2">
    <location>
        <begin position="490"/>
        <end position="707"/>
    </location>
</feature>
<organism evidence="3 4">
    <name type="scientific">Mycena rosella</name>
    <name type="common">Pink bonnet</name>
    <name type="synonym">Agaricus rosellus</name>
    <dbReference type="NCBI Taxonomy" id="1033263"/>
    <lineage>
        <taxon>Eukaryota</taxon>
        <taxon>Fungi</taxon>
        <taxon>Dikarya</taxon>
        <taxon>Basidiomycota</taxon>
        <taxon>Agaricomycotina</taxon>
        <taxon>Agaricomycetes</taxon>
        <taxon>Agaricomycetidae</taxon>
        <taxon>Agaricales</taxon>
        <taxon>Marasmiineae</taxon>
        <taxon>Mycenaceae</taxon>
        <taxon>Mycena</taxon>
    </lineage>
</organism>
<feature type="compositionally biased region" description="Acidic residues" evidence="1">
    <location>
        <begin position="240"/>
        <end position="253"/>
    </location>
</feature>
<reference evidence="3" key="1">
    <citation type="submission" date="2023-03" db="EMBL/GenBank/DDBJ databases">
        <title>Massive genome expansion in bonnet fungi (Mycena s.s.) driven by repeated elements and novel gene families across ecological guilds.</title>
        <authorList>
            <consortium name="Lawrence Berkeley National Laboratory"/>
            <person name="Harder C.B."/>
            <person name="Miyauchi S."/>
            <person name="Viragh M."/>
            <person name="Kuo A."/>
            <person name="Thoen E."/>
            <person name="Andreopoulos B."/>
            <person name="Lu D."/>
            <person name="Skrede I."/>
            <person name="Drula E."/>
            <person name="Henrissat B."/>
            <person name="Morin E."/>
            <person name="Kohler A."/>
            <person name="Barry K."/>
            <person name="LaButti K."/>
            <person name="Morin E."/>
            <person name="Salamov A."/>
            <person name="Lipzen A."/>
            <person name="Mereny Z."/>
            <person name="Hegedus B."/>
            <person name="Baldrian P."/>
            <person name="Stursova M."/>
            <person name="Weitz H."/>
            <person name="Taylor A."/>
            <person name="Grigoriev I.V."/>
            <person name="Nagy L.G."/>
            <person name="Martin F."/>
            <person name="Kauserud H."/>
        </authorList>
    </citation>
    <scope>NUCLEOTIDE SEQUENCE</scope>
    <source>
        <strain evidence="3">CBHHK067</strain>
    </source>
</reference>
<gene>
    <name evidence="3" type="ORF">B0H17DRAFT_1164275</name>
</gene>
<evidence type="ECO:0000256" key="1">
    <source>
        <dbReference type="SAM" id="MobiDB-lite"/>
    </source>
</evidence>
<feature type="compositionally biased region" description="Low complexity" evidence="1">
    <location>
        <begin position="174"/>
        <end position="198"/>
    </location>
</feature>
<accession>A0AAD7BSL0</accession>
<dbReference type="InterPro" id="IPR038279">
    <property type="entry name" value="Ndc10_dom2_sf"/>
</dbReference>
<dbReference type="Gene3D" id="1.10.443.20">
    <property type="entry name" value="Centromere DNA-binding protein complex CBF3 subunit, domain 2"/>
    <property type="match status" value="1"/>
</dbReference>
<feature type="compositionally biased region" description="Polar residues" evidence="1">
    <location>
        <begin position="59"/>
        <end position="75"/>
    </location>
</feature>
<feature type="region of interest" description="Disordered" evidence="1">
    <location>
        <begin position="164"/>
        <end position="198"/>
    </location>
</feature>
<feature type="compositionally biased region" description="Polar residues" evidence="1">
    <location>
        <begin position="164"/>
        <end position="173"/>
    </location>
</feature>
<dbReference type="GO" id="GO:0003677">
    <property type="term" value="F:DNA binding"/>
    <property type="evidence" value="ECO:0007669"/>
    <property type="project" value="InterPro"/>
</dbReference>
<feature type="region of interest" description="Disordered" evidence="1">
    <location>
        <begin position="58"/>
        <end position="89"/>
    </location>
</feature>
<dbReference type="EMBL" id="JARKIE010000533">
    <property type="protein sequence ID" value="KAJ7629821.1"/>
    <property type="molecule type" value="Genomic_DNA"/>
</dbReference>
<feature type="compositionally biased region" description="Basic and acidic residues" evidence="1">
    <location>
        <begin position="254"/>
        <end position="263"/>
    </location>
</feature>
<protein>
    <recommendedName>
        <fullName evidence="2">Ndc10 domain-containing protein</fullName>
    </recommendedName>
</protein>
<keyword evidence="4" id="KW-1185">Reference proteome</keyword>
<evidence type="ECO:0000313" key="4">
    <source>
        <dbReference type="Proteomes" id="UP001221757"/>
    </source>
</evidence>
<dbReference type="AlphaFoldDB" id="A0AAD7BSL0"/>
<comment type="caution">
    <text evidence="3">The sequence shown here is derived from an EMBL/GenBank/DDBJ whole genome shotgun (WGS) entry which is preliminary data.</text>
</comment>
<dbReference type="Proteomes" id="UP001221757">
    <property type="component" value="Unassembled WGS sequence"/>
</dbReference>
<name>A0AAD7BSL0_MYCRO</name>
<dbReference type="InterPro" id="IPR031872">
    <property type="entry name" value="NDC10_II"/>
</dbReference>
<evidence type="ECO:0000259" key="2">
    <source>
        <dbReference type="Pfam" id="PF16787"/>
    </source>
</evidence>
<dbReference type="Pfam" id="PF16787">
    <property type="entry name" value="NDC10_II"/>
    <property type="match status" value="1"/>
</dbReference>
<feature type="region of interest" description="Disordered" evidence="1">
    <location>
        <begin position="240"/>
        <end position="263"/>
    </location>
</feature>
<proteinExistence type="predicted"/>
<sequence length="962" mass="108283">MTSLGSRGYRGIPYIFFRFPTVSYHAVATFSALAIHQFAALATVIGVIDPVLLPGGSDGHTTNGATTTLPSTSRPSAPADSPPTRPARRFTKTDVASWTASGFAPQRDANETRSQYEDRLTHVSRKVPLAEACTKLGISVPKSANLERLREELAKHWQKEAQPIASTAVTSSGRFPAASRAPFPASSNTPFTAPTNTSSAAATSRAAAAALNTHSTAASDTVLLRRYDVDRANVYELLGYEDDGVDEDEGEDEQVNKGPEDMEEFRRGVRVAAVQRTEGNRHPGGLKTQQAMVKAWNEFTLKTIQAKKIPDAIVDEHSLLMYINFCAERPKRTRKGVDIPGTFIGASHLKKLFFGALRIRKEQDAGDPSLAHRRPASSVIAYDSIKTRMDEALVHERNGLTPEEDAPDIRANTWLSQVKDEDLTKIGFAFLSHRQLRLAIWGHLAWTAQHASGNRGDDFRALKLAELQPTTLLHPNKRTEIYSVINPVYSVFIANLKPEMCPLGAFAFYFHYIYDEKKIIETMKLDYKVNKSWRMIHVLHGQTSPTTPFNEQNMYSLYSNAYKRAGFSSRLKAHLPRHLLGYKQESMGVDPLETSKLGWVRGQTYMDTYAPALPKKAILGAAGYHSDEPYDPIWRKIRVPEQFLLLVCPMAEEMREKVAGAEHLSGAFNQWEMAIELREHFFQCGGAIWQLCPESSIFRLPAFQNTDIRNWMTTGYPSALSVLQAAAGSPIDLRRIENEALHDTLASMRDILEVKEILNRRTAVLTPARGFSASTYHRNGTSISQLSISSLLILIFFQRSRRQLSTMMSPMTDVFPAIQQPDMCWEVWGPKKTLDQFESIQAIWNIYSIGERVSRDDGPIQMKPPLKLVELFFQHHWRTSTSKQERQRFGKVWERFRKIPEWIDHQSTIRRVPSEVVMSELEALRMVEGGTVPRGINWLRTELATQHKAVCSVIFLHYQPSL</sequence>
<evidence type="ECO:0000313" key="3">
    <source>
        <dbReference type="EMBL" id="KAJ7629821.1"/>
    </source>
</evidence>